<dbReference type="InterPro" id="IPR048636">
    <property type="entry name" value="Csf1_N"/>
</dbReference>
<evidence type="ECO:0000259" key="4">
    <source>
        <dbReference type="Pfam" id="PF25038"/>
    </source>
</evidence>
<keyword evidence="2" id="KW-0472">Membrane</keyword>
<dbReference type="EMBL" id="FWEW01003643">
    <property type="protein sequence ID" value="SLM40187.1"/>
    <property type="molecule type" value="Genomic_DNA"/>
</dbReference>
<dbReference type="GO" id="GO:0006113">
    <property type="term" value="P:fermentation"/>
    <property type="evidence" value="ECO:0007669"/>
    <property type="project" value="InterPro"/>
</dbReference>
<keyword evidence="6" id="KW-1185">Reference proteome</keyword>
<evidence type="ECO:0000313" key="6">
    <source>
        <dbReference type="Proteomes" id="UP000192927"/>
    </source>
</evidence>
<feature type="region of interest" description="Disordered" evidence="1">
    <location>
        <begin position="191"/>
        <end position="222"/>
    </location>
</feature>
<evidence type="ECO:0000259" key="3">
    <source>
        <dbReference type="Pfam" id="PF21678"/>
    </source>
</evidence>
<name>A0A1W5DAL0_9LECA</name>
<accession>A0A1W5DAL0</accession>
<feature type="compositionally biased region" description="Low complexity" evidence="1">
    <location>
        <begin position="200"/>
        <end position="209"/>
    </location>
</feature>
<dbReference type="GO" id="GO:0016020">
    <property type="term" value="C:membrane"/>
    <property type="evidence" value="ECO:0007669"/>
    <property type="project" value="InterPro"/>
</dbReference>
<dbReference type="PANTHER" id="PTHR32085:SF3">
    <property type="entry name" value="PROTEIN CSF1"/>
    <property type="match status" value="1"/>
</dbReference>
<feature type="region of interest" description="Disordered" evidence="1">
    <location>
        <begin position="568"/>
        <end position="594"/>
    </location>
</feature>
<dbReference type="Proteomes" id="UP000192927">
    <property type="component" value="Unassembled WGS sequence"/>
</dbReference>
<dbReference type="PANTHER" id="PTHR32085">
    <property type="entry name" value="PROTEIN CSF1"/>
    <property type="match status" value="1"/>
</dbReference>
<feature type="domain" description="Csf1 N-terminal" evidence="3">
    <location>
        <begin position="31"/>
        <end position="893"/>
    </location>
</feature>
<dbReference type="InterPro" id="IPR056779">
    <property type="entry name" value="Csf1_C"/>
</dbReference>
<feature type="transmembrane region" description="Helical" evidence="2">
    <location>
        <begin position="17"/>
        <end position="38"/>
    </location>
</feature>
<organism evidence="5 6">
    <name type="scientific">Lasallia pustulata</name>
    <dbReference type="NCBI Taxonomy" id="136370"/>
    <lineage>
        <taxon>Eukaryota</taxon>
        <taxon>Fungi</taxon>
        <taxon>Dikarya</taxon>
        <taxon>Ascomycota</taxon>
        <taxon>Pezizomycotina</taxon>
        <taxon>Lecanoromycetes</taxon>
        <taxon>OSLEUM clade</taxon>
        <taxon>Umbilicariomycetidae</taxon>
        <taxon>Umbilicariales</taxon>
        <taxon>Umbilicariaceae</taxon>
        <taxon>Lasallia</taxon>
    </lineage>
</organism>
<keyword evidence="2" id="KW-0812">Transmembrane</keyword>
<dbReference type="Pfam" id="PF21678">
    <property type="entry name" value="Csf1_N"/>
    <property type="match status" value="1"/>
</dbReference>
<feature type="transmembrane region" description="Helical" evidence="2">
    <location>
        <begin position="59"/>
        <end position="77"/>
    </location>
</feature>
<protein>
    <submittedName>
        <fullName evidence="5">Protein Csf1</fullName>
    </submittedName>
</protein>
<dbReference type="Pfam" id="PF25038">
    <property type="entry name" value="Csf1_C"/>
    <property type="match status" value="1"/>
</dbReference>
<keyword evidence="2" id="KW-1133">Transmembrane helix</keyword>
<reference evidence="6" key="1">
    <citation type="submission" date="2017-03" db="EMBL/GenBank/DDBJ databases">
        <authorList>
            <person name="Sharma R."/>
            <person name="Thines M."/>
        </authorList>
    </citation>
    <scope>NUCLEOTIDE SEQUENCE [LARGE SCALE GENOMIC DNA]</scope>
</reference>
<dbReference type="InterPro" id="IPR029636">
    <property type="entry name" value="Csf1"/>
</dbReference>
<proteinExistence type="predicted"/>
<sequence length="2572" mass="285892">MAGLTPQSLTPGHSFNWVFFIELLVCGILTLFFLFYFNRLFATLVSYAVRAYTWHKYRVYVDIQALQISLLGGRVFFKGVRYHGDNETILVHDGYITWQYWLRRVKTVDCGSRKTRSKSPTSASDGLSKEESPSRHASAGEKGGSKGFDGLPCRVLIIARGVEWFIYNRTPAYDNILNSTPGLREATRAANNDNQPQNASHEGSSQSQEEISEKELGYKSRSPTWLDPKSLDDFGDKTNIEGSRPMSAESLDPVVGSQRGGDAYTIPRILKVLPIQVECSKGAIVLGNENTRSVLVAKFESAVGQFGANTCRSIDRYKQTINFDFTHPVIQLKPNGDFREFQLSAGKRNMRIDENTPKNRTYYHWDYHHRKRKLWYSMRELVPYFQSSVDSLGGQETARSARGVGLPTTRTGVPGHDRWLGLTRYLDDDDEQMEQERWKAIEYGKFSTILDSPSIGLSYYWDVPGVVPQRSQNRVRPYPTFGDDINGDVPPEYGIDLRVRGGDVNYGPWADRQRADLQTVFFPSIYQDATSASPLQPGQTRVSTVFKVVLEIEQETTLRIPTREDSKDWKWKGRHGTTGESDAKRKAKKKFSRMKKGDKALPSADVRPFGWLDVKVLPDSTVSYTMDMVARETGFSNRLVLDLRGPEMSSSVNHGLLWRSKSQNISCDLSFPLGWNAPRKWKFDVHSDGLDLFILRDHIFLLTDLVNDWASGPPGDFYTFTPFHYEISLRFANFRLYLNANDSNIINDPSNVDENTFIVIWGEELVAAVGIPLDTYRPARNQVTFEADARDGGFQLRTPIWNTQHSFLESSAVASMKDLRLDGSYNYYTTTSPTLTDTVLLNIYGATPSINLHGFLVRYFMKLKDNYFGEDLHFHTLEEYQDHIVGTRGNNDAAADEVQHGRLSNDLDVILAVNATDASAMLPANLYSATENTRIDIPSIEADLRFTNYYMDLEATFSPLTLCRDDILKQCFTGSKRCPDDAEARVIESFDQWRTWDLAHAKKSLLVQKVYGSLVENSDTQVGKPGIMNAALKAGKIHLVIDPGPKQNEIAINTMVVGIALNQPLMAREGFPIWTSSSAKTSMIQIHCLKTTTRLNWELCELVEDILRLFNEYPVKVTTEGDQARPSSSTAREEHHLHVVVASETNMISLSTINLKFLSLAKGIKTSFVMSAHQEGRSRIAANFLISADAVTSEVLGRSKLLTVHNLKRPTTYVFVDSKPTGEAVTRTWKAACASQSSSFEIKEDLLGLLESVDLVLGDEVAYILELVQSLRPTAANSQVGMDSDGLATVNRIYIALFLDAYSISLALLPSLSYVISGSIARASLAKKEGSQMLVDLDLKEHSHAFVARTNATHREISSLRMPPINGRVVASSTAGQPSMVLCIAIERVIFDAAAIHAILSTINRSEIASLFNGAIKDCASIKDHGRALFNERAHVPERKTSESQLPLLYNGQITLEGLDILATTPSLQPDAPSARLKFDLGLVQMKITNRSSDSGSRLDYAGCELFMREMRLDLIRPDGVEFKPCGDVTFGIVFKATSKVNRAGELVRSYQARSNGLEINLFAETASIGMNILGQLQDRMKALDFSREIESLQRLGRWNPRLDVAGSELEILDSQRNDDAVPASLFRSMCSLEMTNIQISWNIGELAHLSPAREPEDLVLSFKKIDLSTRKDNAARLIIEDFQLQMVPTSSSKKNRSLNSALLPEVVFNVAYLSTAKDRRFAFQAAGKSLDLRLTSQFILPASDLQRSIALASGNLRAATASWDDSPTPNGVQRKTLFGEKKLASLLMDADFAGAVVYIQGRRVSDPQSAAMAILRSSRPPQHGRYGQFTQDDASSSTTLRAPGIALKVQYKDTNDKDPSLNAEMKVASSSNVLYPTVVPIIMDISSAVKEVVGEPDKTDQVLVPKPASTKFLDEETLRTADPSAILGRCRLNLGLRICKQEFTLSCQPIARVAATARFEDIYITVSTVQSADQGRFFAISAAFTHLQMSVQHVYSRESTGTFDIQSIVLSLMNSKHVSAANGLSVMLKISPMKATINAKQLQDFLLFREIWLPSEIRHSASARTPSPSSEPQAFMVQRYQQVASAGAFPWNATIFITELDVSLDLGQGLGKCTFVITNFWVSSKKSSDWEQNLCSGFDKVSIESAGRMSGFVELQKLRLRTSIEWPEREQARNQTPLIQASLGFDRLRVKAAFDYQAFLVADVECFEFLMYNVREARQASGDRLVGLLDGDKVQVFFTTTSASQGVALYQAIQRLVQEKQVAYEASLRDTEKFLRRKSTVNPIAMRAVAKEAPQVDEKGSKIPIQLHTDVVVTLKAVRVGAFPSTFFDNQIFKLEALDASARFAVALEKGRIHSGLGLTLGQLRIALAGVSKPNVPKTLGDVLIDDVVSYATGALGGTILRVPKVVATMQTWQSPASTEIEYIFKSLFEGKVDVGWNYSRISFIRGMWATHSRALAHRLGKPLAQSAVQIRGGPQPEGEGRAEGAATDRKSEKITAVVNVPQSKYQYTALEPAIIETPQLRDMGEATPPLEWIGLHRDRLPNLTHQIVIVSLLEVAKEVEDAYSKILGSS</sequence>
<feature type="region of interest" description="Disordered" evidence="1">
    <location>
        <begin position="112"/>
        <end position="145"/>
    </location>
</feature>
<evidence type="ECO:0000256" key="1">
    <source>
        <dbReference type="SAM" id="MobiDB-lite"/>
    </source>
</evidence>
<feature type="domain" description="Csf1 C-terminal region" evidence="4">
    <location>
        <begin position="1832"/>
        <end position="2571"/>
    </location>
</feature>
<evidence type="ECO:0000256" key="2">
    <source>
        <dbReference type="SAM" id="Phobius"/>
    </source>
</evidence>
<evidence type="ECO:0000313" key="5">
    <source>
        <dbReference type="EMBL" id="SLM40187.1"/>
    </source>
</evidence>
<feature type="compositionally biased region" description="Basic residues" evidence="1">
    <location>
        <begin position="585"/>
        <end position="594"/>
    </location>
</feature>